<feature type="region of interest" description="Disordered" evidence="10">
    <location>
        <begin position="522"/>
        <end position="552"/>
    </location>
</feature>
<dbReference type="Gene3D" id="1.10.560.10">
    <property type="entry name" value="GroEL-like equatorial domain"/>
    <property type="match status" value="1"/>
</dbReference>
<keyword evidence="4 6" id="KW-0143">Chaperone</keyword>
<comment type="similarity">
    <text evidence="1 6 7">Belongs to the chaperonin (HSP60) family.</text>
</comment>
<dbReference type="STRING" id="574087.Acear_2083"/>
<feature type="coiled-coil region" evidence="9">
    <location>
        <begin position="337"/>
        <end position="364"/>
    </location>
</feature>
<dbReference type="NCBIfam" id="NF009489">
    <property type="entry name" value="PRK12851.1"/>
    <property type="match status" value="1"/>
</dbReference>
<dbReference type="CDD" id="cd03344">
    <property type="entry name" value="GroEL"/>
    <property type="match status" value="1"/>
</dbReference>
<keyword evidence="2 6" id="KW-0547">Nucleotide-binding</keyword>
<evidence type="ECO:0000256" key="7">
    <source>
        <dbReference type="RuleBase" id="RU000418"/>
    </source>
</evidence>
<dbReference type="InterPro" id="IPR018370">
    <property type="entry name" value="Chaperonin_Cpn60_CS"/>
</dbReference>
<dbReference type="PANTHER" id="PTHR45633">
    <property type="entry name" value="60 KDA HEAT SHOCK PROTEIN, MITOCHONDRIAL"/>
    <property type="match status" value="1"/>
</dbReference>
<dbReference type="InterPro" id="IPR027409">
    <property type="entry name" value="GroEL-like_apical_dom_sf"/>
</dbReference>
<dbReference type="Gene3D" id="3.50.7.10">
    <property type="entry name" value="GroEL"/>
    <property type="match status" value="1"/>
</dbReference>
<dbReference type="NCBIfam" id="TIGR02348">
    <property type="entry name" value="GroEL"/>
    <property type="match status" value="1"/>
</dbReference>
<dbReference type="PROSITE" id="PS00296">
    <property type="entry name" value="CHAPERONINS_CPN60"/>
    <property type="match status" value="1"/>
</dbReference>
<keyword evidence="9" id="KW-0175">Coiled coil</keyword>
<dbReference type="GO" id="GO:0051082">
    <property type="term" value="F:unfolded protein binding"/>
    <property type="evidence" value="ECO:0007669"/>
    <property type="project" value="UniProtKB-UniRule"/>
</dbReference>
<comment type="caution">
    <text evidence="6">Lacks conserved residue(s) required for the propagation of feature annotation.</text>
</comment>
<dbReference type="InterPro" id="IPR002423">
    <property type="entry name" value="Cpn60/GroEL/TCP-1"/>
</dbReference>
<organism evidence="11 12">
    <name type="scientific">Acetohalobium arabaticum (strain ATCC 49924 / DSM 5501 / Z-7288)</name>
    <dbReference type="NCBI Taxonomy" id="574087"/>
    <lineage>
        <taxon>Bacteria</taxon>
        <taxon>Bacillati</taxon>
        <taxon>Bacillota</taxon>
        <taxon>Clostridia</taxon>
        <taxon>Halanaerobiales</taxon>
        <taxon>Halobacteroidaceae</taxon>
        <taxon>Acetohalobium</taxon>
    </lineage>
</organism>
<dbReference type="eggNOG" id="COG0459">
    <property type="taxonomic scope" value="Bacteria"/>
</dbReference>
<dbReference type="NCBIfam" id="NF000592">
    <property type="entry name" value="PRK00013.1"/>
    <property type="match status" value="1"/>
</dbReference>
<dbReference type="GO" id="GO:0005524">
    <property type="term" value="F:ATP binding"/>
    <property type="evidence" value="ECO:0007669"/>
    <property type="project" value="UniProtKB-UniRule"/>
</dbReference>
<feature type="binding site" evidence="6">
    <location>
        <begin position="29"/>
        <end position="32"/>
    </location>
    <ligand>
        <name>ATP</name>
        <dbReference type="ChEBI" id="CHEBI:30616"/>
    </ligand>
</feature>
<evidence type="ECO:0000256" key="6">
    <source>
        <dbReference type="HAMAP-Rule" id="MF_00600"/>
    </source>
</evidence>
<keyword evidence="3 6" id="KW-0067">ATP-binding</keyword>
<name>D9QT73_ACEAZ</name>
<dbReference type="KEGG" id="aar:Acear_2083"/>
<keyword evidence="12" id="KW-1185">Reference proteome</keyword>
<dbReference type="AlphaFoldDB" id="D9QT73"/>
<evidence type="ECO:0000256" key="1">
    <source>
        <dbReference type="ARBA" id="ARBA00006607"/>
    </source>
</evidence>
<evidence type="ECO:0000313" key="12">
    <source>
        <dbReference type="Proteomes" id="UP000001661"/>
    </source>
</evidence>
<reference evidence="11 12" key="1">
    <citation type="journal article" date="2010" name="Stand. Genomic Sci.">
        <title>Complete genome sequence of Acetohalobium arabaticum type strain (Z-7288).</title>
        <authorList>
            <person name="Sikorski J."/>
            <person name="Lapidus A."/>
            <person name="Chertkov O."/>
            <person name="Lucas S."/>
            <person name="Copeland A."/>
            <person name="Glavina Del Rio T."/>
            <person name="Nolan M."/>
            <person name="Tice H."/>
            <person name="Cheng J.F."/>
            <person name="Han C."/>
            <person name="Brambilla E."/>
            <person name="Pitluck S."/>
            <person name="Liolios K."/>
            <person name="Ivanova N."/>
            <person name="Mavromatis K."/>
            <person name="Mikhailova N."/>
            <person name="Pati A."/>
            <person name="Bruce D."/>
            <person name="Detter C."/>
            <person name="Tapia R."/>
            <person name="Goodwin L."/>
            <person name="Chen A."/>
            <person name="Palaniappan K."/>
            <person name="Land M."/>
            <person name="Hauser L."/>
            <person name="Chang Y.J."/>
            <person name="Jeffries C.D."/>
            <person name="Rohde M."/>
            <person name="Goker M."/>
            <person name="Spring S."/>
            <person name="Woyke T."/>
            <person name="Bristow J."/>
            <person name="Eisen J.A."/>
            <person name="Markowitz V."/>
            <person name="Hugenholtz P."/>
            <person name="Kyrpides N.C."/>
            <person name="Klenk H.P."/>
        </authorList>
    </citation>
    <scope>NUCLEOTIDE SEQUENCE [LARGE SCALE GENOMIC DNA]</scope>
    <source>
        <strain evidence="12">ATCC 49924 / DSM 5501 / Z-7288</strain>
    </source>
</reference>
<dbReference type="FunFam" id="3.50.7.10:FF:000001">
    <property type="entry name" value="60 kDa chaperonin"/>
    <property type="match status" value="1"/>
</dbReference>
<evidence type="ECO:0000256" key="9">
    <source>
        <dbReference type="SAM" id="Coils"/>
    </source>
</evidence>
<dbReference type="NCBIfam" id="NF009487">
    <property type="entry name" value="PRK12849.1"/>
    <property type="match status" value="1"/>
</dbReference>
<dbReference type="GO" id="GO:0042026">
    <property type="term" value="P:protein refolding"/>
    <property type="evidence" value="ECO:0007669"/>
    <property type="project" value="UniProtKB-UniRule"/>
</dbReference>
<dbReference type="PRINTS" id="PR00298">
    <property type="entry name" value="CHAPERONIN60"/>
</dbReference>
<evidence type="ECO:0000313" key="11">
    <source>
        <dbReference type="EMBL" id="ADL13573.1"/>
    </source>
</evidence>
<dbReference type="HOGENOM" id="CLU_016503_3_0_9"/>
<sequence length="552" mass="58256">MVKELEFGEEGRRVLEEGVNKLAEAVKVTLGPKGRNVILEEGFGAPTITNDGVTIAKEIDVKNPFEDLGAQTVKEVATKTNDVAGDGTTTATVLAQAIIQEGMKNVAAGANPMVLKKGIEKAVEQGVKEIRNLSTAIEDKESIAQVASISAADEEIGNLIADAMEKVGKDGVISVEEGRTMGTSLETVEGMQFDRGYLSPYMATDQEEMKANLEDPYILLTDQKISSVQDILPLLEKVAQEGKQLIIVAEDVEGEALATLVVNKIRGTFDCVAVKAPGFGDRRKAMLEDIAVLTGGQVITEDKGLQLENATKSMLGQARSITVTKDDTTIVDGAGADNDIQQRVEQLRRQIENTSSDFDREKLEERLAKLAGGVAVVRVGAATETELEEKKHRIEDALSATRAAVEEGIVPGGGTILIDVLQGLDDLELEGDEATGADIVRRALEAPLRLIADNAGHEGSVIAERVKNKDKGIGFDAYNGEFVDMIESGIVDPAKVTRSALQNAASAAAMLLTTETLIVEDEDEDNDGGGGAPAGAAGGGMPGGMGGMPGMM</sequence>
<evidence type="ECO:0000256" key="2">
    <source>
        <dbReference type="ARBA" id="ARBA00022741"/>
    </source>
</evidence>
<comment type="function">
    <text evidence="6 8">Together with its co-chaperonin GroES, plays an essential role in assisting protein folding. The GroEL-GroES system forms a nano-cage that allows encapsulation of the non-native substrate proteins and provides a physical environment optimized to promote and accelerate protein folding.</text>
</comment>
<dbReference type="EC" id="5.6.1.7" evidence="6"/>
<evidence type="ECO:0000256" key="8">
    <source>
        <dbReference type="RuleBase" id="RU000419"/>
    </source>
</evidence>
<dbReference type="Pfam" id="PF00118">
    <property type="entry name" value="Cpn60_TCP1"/>
    <property type="match status" value="1"/>
</dbReference>
<dbReference type="SUPFAM" id="SSF52029">
    <property type="entry name" value="GroEL apical domain-like"/>
    <property type="match status" value="1"/>
</dbReference>
<feature type="binding site" evidence="6">
    <location>
        <begin position="86"/>
        <end position="90"/>
    </location>
    <ligand>
        <name>ATP</name>
        <dbReference type="ChEBI" id="CHEBI:30616"/>
    </ligand>
</feature>
<dbReference type="Gene3D" id="3.30.260.10">
    <property type="entry name" value="TCP-1-like chaperonin intermediate domain"/>
    <property type="match status" value="1"/>
</dbReference>
<gene>
    <name evidence="6" type="primary">groEL</name>
    <name evidence="6" type="synonym">groL</name>
    <name evidence="11" type="ordered locus">Acear_2083</name>
</gene>
<evidence type="ECO:0000256" key="4">
    <source>
        <dbReference type="ARBA" id="ARBA00023186"/>
    </source>
</evidence>
<dbReference type="GO" id="GO:0016853">
    <property type="term" value="F:isomerase activity"/>
    <property type="evidence" value="ECO:0007669"/>
    <property type="project" value="UniProtKB-KW"/>
</dbReference>
<dbReference type="Proteomes" id="UP000001661">
    <property type="component" value="Chromosome"/>
</dbReference>
<dbReference type="SUPFAM" id="SSF48592">
    <property type="entry name" value="GroEL equatorial domain-like"/>
    <property type="match status" value="2"/>
</dbReference>
<feature type="binding site" evidence="6">
    <location>
        <position position="413"/>
    </location>
    <ligand>
        <name>ATP</name>
        <dbReference type="ChEBI" id="CHEBI:30616"/>
    </ligand>
</feature>
<dbReference type="InterPro" id="IPR027413">
    <property type="entry name" value="GROEL-like_equatorial_sf"/>
</dbReference>
<dbReference type="RefSeq" id="WP_013279016.1">
    <property type="nucleotide sequence ID" value="NC_014378.1"/>
</dbReference>
<protein>
    <recommendedName>
        <fullName evidence="6">Chaperonin GroEL</fullName>
        <ecNumber evidence="6">5.6.1.7</ecNumber>
    </recommendedName>
    <alternativeName>
        <fullName evidence="6">60 kDa chaperonin</fullName>
    </alternativeName>
    <alternativeName>
        <fullName evidence="6">Chaperonin-60</fullName>
        <shortName evidence="6">Cpn60</shortName>
    </alternativeName>
</protein>
<dbReference type="GO" id="GO:0005737">
    <property type="term" value="C:cytoplasm"/>
    <property type="evidence" value="ECO:0007669"/>
    <property type="project" value="UniProtKB-SubCell"/>
</dbReference>
<dbReference type="InterPro" id="IPR027410">
    <property type="entry name" value="TCP-1-like_intermed_sf"/>
</dbReference>
<keyword evidence="6" id="KW-0963">Cytoplasm</keyword>
<comment type="subunit">
    <text evidence="6 8">Forms a cylinder of 14 subunits composed of two heptameric rings stacked back-to-back. Interacts with the co-chaperonin GroES.</text>
</comment>
<accession>D9QT73</accession>
<feature type="compositionally biased region" description="Gly residues" evidence="10">
    <location>
        <begin position="528"/>
        <end position="552"/>
    </location>
</feature>
<keyword evidence="5 6" id="KW-0413">Isomerase</keyword>
<comment type="subcellular location">
    <subcellularLocation>
        <location evidence="6">Cytoplasm</location>
    </subcellularLocation>
</comment>
<feature type="binding site" evidence="6">
    <location>
        <position position="492"/>
    </location>
    <ligand>
        <name>ATP</name>
        <dbReference type="ChEBI" id="CHEBI:30616"/>
    </ligand>
</feature>
<evidence type="ECO:0000256" key="10">
    <source>
        <dbReference type="SAM" id="MobiDB-lite"/>
    </source>
</evidence>
<proteinExistence type="inferred from homology"/>
<evidence type="ECO:0000256" key="3">
    <source>
        <dbReference type="ARBA" id="ARBA00022840"/>
    </source>
</evidence>
<dbReference type="EMBL" id="CP002105">
    <property type="protein sequence ID" value="ADL13573.1"/>
    <property type="molecule type" value="Genomic_DNA"/>
</dbReference>
<dbReference type="OrthoDB" id="9766614at2"/>
<evidence type="ECO:0000256" key="5">
    <source>
        <dbReference type="ARBA" id="ARBA00023235"/>
    </source>
</evidence>
<dbReference type="GO" id="GO:0140662">
    <property type="term" value="F:ATP-dependent protein folding chaperone"/>
    <property type="evidence" value="ECO:0007669"/>
    <property type="project" value="InterPro"/>
</dbReference>
<dbReference type="NCBIfam" id="NF009488">
    <property type="entry name" value="PRK12850.1"/>
    <property type="match status" value="1"/>
</dbReference>
<dbReference type="InterPro" id="IPR001844">
    <property type="entry name" value="Cpn60/GroEL"/>
</dbReference>
<dbReference type="HAMAP" id="MF_00600">
    <property type="entry name" value="CH60"/>
    <property type="match status" value="1"/>
</dbReference>